<reference evidence="1" key="1">
    <citation type="submission" date="2023-04" db="EMBL/GenBank/DDBJ databases">
        <title>Draft Genome sequencing of Naganishia species isolated from polar environments using Oxford Nanopore Technology.</title>
        <authorList>
            <person name="Leo P."/>
            <person name="Venkateswaran K."/>
        </authorList>
    </citation>
    <scope>NUCLEOTIDE SEQUENCE</scope>
    <source>
        <strain evidence="1">MNA-CCFEE 5262</strain>
    </source>
</reference>
<sequence length="508" mass="57563">MVGPRPTKASLLRASQIKEGNAAGQRQAAVIQHKPEIKMAMIPVNSTIGRIPGGILKKKNEGNGVGNRGGVMKGVAAPMARSVVSSNTPRVKKADSRFAAKKKMVHFDEVVFVRWLDLEAGERVPWLEEDPKPYELFEGEVDWETWRAQQEYTLEKAAKLGKEELMARTEKALAKLQLEEEAEERHRRAVQDWYTANQWKFFEETMKAYQQELEEDELAETSKDEDSKWTIYIFGGNPMLEDEPMPFDLDDDVFDEILAMSIAQQEEAGKREVEAEMALKATIGPGQERLQYAEQVESEDGLTEAENSSWNLFELEDNSFLLDEPMPFTLPAPHPDTTFELGDLSILPSDDMEWLVDEVEPELCSALANDPEWYVPEPSAQTLLNFERNLNDIAVQGIPISETDTDLWARLRRGVTAFISTKEEAFFAPPEAFPFESKFELLQRNEEMLVDVKFPGEVYPVLEALDADDTLLEIDIGGVIQWRLREWELLTDIAWSSGPGVLCAELEE</sequence>
<organism evidence="1 2">
    <name type="scientific">Naganishia adeliensis</name>
    <dbReference type="NCBI Taxonomy" id="92952"/>
    <lineage>
        <taxon>Eukaryota</taxon>
        <taxon>Fungi</taxon>
        <taxon>Dikarya</taxon>
        <taxon>Basidiomycota</taxon>
        <taxon>Agaricomycotina</taxon>
        <taxon>Tremellomycetes</taxon>
        <taxon>Filobasidiales</taxon>
        <taxon>Filobasidiaceae</taxon>
        <taxon>Naganishia</taxon>
    </lineage>
</organism>
<dbReference type="EMBL" id="JASBWS010000159">
    <property type="protein sequence ID" value="KAJ9093223.1"/>
    <property type="molecule type" value="Genomic_DNA"/>
</dbReference>
<evidence type="ECO:0000313" key="2">
    <source>
        <dbReference type="Proteomes" id="UP001230649"/>
    </source>
</evidence>
<name>A0ACC2V2A6_9TREE</name>
<evidence type="ECO:0000313" key="1">
    <source>
        <dbReference type="EMBL" id="KAJ9093223.1"/>
    </source>
</evidence>
<gene>
    <name evidence="1" type="ORF">QFC20_007190</name>
</gene>
<accession>A0ACC2V2A6</accession>
<protein>
    <submittedName>
        <fullName evidence="1">Uncharacterized protein</fullName>
    </submittedName>
</protein>
<proteinExistence type="predicted"/>
<keyword evidence="2" id="KW-1185">Reference proteome</keyword>
<dbReference type="Proteomes" id="UP001230649">
    <property type="component" value="Unassembled WGS sequence"/>
</dbReference>
<comment type="caution">
    <text evidence="1">The sequence shown here is derived from an EMBL/GenBank/DDBJ whole genome shotgun (WGS) entry which is preliminary data.</text>
</comment>